<dbReference type="InterPro" id="IPR050250">
    <property type="entry name" value="Macrolide_Exporter_MacB"/>
</dbReference>
<feature type="transmembrane region" description="Helical" evidence="7">
    <location>
        <begin position="860"/>
        <end position="878"/>
    </location>
</feature>
<dbReference type="PANTHER" id="PTHR30572:SF4">
    <property type="entry name" value="ABC TRANSPORTER PERMEASE YTRF"/>
    <property type="match status" value="1"/>
</dbReference>
<evidence type="ECO:0000256" key="4">
    <source>
        <dbReference type="ARBA" id="ARBA00022989"/>
    </source>
</evidence>
<gene>
    <name evidence="10" type="ORF">ACFPT7_20535</name>
</gene>
<evidence type="ECO:0000256" key="3">
    <source>
        <dbReference type="ARBA" id="ARBA00022692"/>
    </source>
</evidence>
<evidence type="ECO:0000256" key="6">
    <source>
        <dbReference type="ARBA" id="ARBA00038076"/>
    </source>
</evidence>
<keyword evidence="5 7" id="KW-0472">Membrane</keyword>
<evidence type="ECO:0000313" key="10">
    <source>
        <dbReference type="EMBL" id="MFC5864708.1"/>
    </source>
</evidence>
<keyword evidence="4 7" id="KW-1133">Transmembrane helix</keyword>
<evidence type="ECO:0000256" key="1">
    <source>
        <dbReference type="ARBA" id="ARBA00004651"/>
    </source>
</evidence>
<dbReference type="PANTHER" id="PTHR30572">
    <property type="entry name" value="MEMBRANE COMPONENT OF TRANSPORTER-RELATED"/>
    <property type="match status" value="1"/>
</dbReference>
<comment type="similarity">
    <text evidence="6">Belongs to the ABC-4 integral membrane protein family.</text>
</comment>
<evidence type="ECO:0000259" key="9">
    <source>
        <dbReference type="Pfam" id="PF12704"/>
    </source>
</evidence>
<accession>A0ABW1EKV7</accession>
<keyword evidence="3 7" id="KW-0812">Transmembrane</keyword>
<evidence type="ECO:0000259" key="8">
    <source>
        <dbReference type="Pfam" id="PF02687"/>
    </source>
</evidence>
<evidence type="ECO:0000256" key="2">
    <source>
        <dbReference type="ARBA" id="ARBA00022475"/>
    </source>
</evidence>
<dbReference type="Pfam" id="PF02687">
    <property type="entry name" value="FtsX"/>
    <property type="match status" value="2"/>
</dbReference>
<evidence type="ECO:0000256" key="5">
    <source>
        <dbReference type="ARBA" id="ARBA00023136"/>
    </source>
</evidence>
<feature type="domain" description="MacB-like periplasmic core" evidence="9">
    <location>
        <begin position="622"/>
        <end position="767"/>
    </location>
</feature>
<sequence>MGWLRRVASLFRGESVAKEHEEEMRFHLAMREQWNVSKGMEEPEARRNAKVRFGNFNRLRERLREIDMWTLPESIGQDLRFGVRMLRKHSGFTLAAVAALAMGIGLNTVVFTLGKAVFGRGVEAHDADRMVNVSLIGRKGEFNSFFSYPDYEAYRDGAKSFSGVIAERRVTVKLSSAGGAMTQTTTGAGKLAEALLGFKLPRMSTGETEFTTISEISENYFDVLGAKAFRGRIFQAGDRAELVANPSALISENYWEQRFGSDPSVIGRSMKFNGASFTVIGITPRDFTGTGVVTPNFWIPIVSMPLLHPGMQILQDRNNICCRIFARLADGVTMAQAQGEVQGIADRLRTLHDPHSDEAKPSSALIWPGSPFPRKIDSGIVFSASLIMLAVVLVLVIACANVASLQLARAAARQNELSMRRSLGASRARVIRQLLTESVLLAILAGAAALLFAWGLLRVLVVEYADMMPPEWGTVVLHVNPDLTIFAYVLGISVLAGVLFGLAPALESSRSVLGGAMKANQNASPSRSGKLRNALVATQVAVCLVLMITGALLIRGSMHALEVKYEVKRVLNLELGFPDNAKYTKERKLSLAREIRTKIATLPGVVDTSVGRAPDGGGVRVASISTDTKSAAGEAGHPVLFYTYVMPNYFQLINLPVLAGRGFDKNTGAAEPVAMVSQSAAATLWRGENPIGKKIWLSTAGQYHGKDEPLPDSVQYEVVGVVTDAGGTQLDGSDKSQIYLPLPEDSIYQYALLIRTQSDPEPVSESIGSVLAVVDPEVMGYTSTLEEMLHETAPFGVSRCAAAFTTVVGSFGLLLACMGIYGTVSYMVVLRTHEVGIRMALGASRATVLRLMLRESMRPVVTGIGAGLVLAVGASYLLRTLLYGLSALDVISFAGMSMLFLLIAMVAAYFPSRTATLVDPIVALRYE</sequence>
<feature type="transmembrane region" description="Helical" evidence="7">
    <location>
        <begin position="92"/>
        <end position="113"/>
    </location>
</feature>
<feature type="domain" description="ABC3 transporter permease C-terminal" evidence="8">
    <location>
        <begin position="389"/>
        <end position="510"/>
    </location>
</feature>
<dbReference type="NCBIfam" id="NF038403">
    <property type="entry name" value="perm_prefix_1"/>
    <property type="match status" value="1"/>
</dbReference>
<feature type="transmembrane region" description="Helical" evidence="7">
    <location>
        <begin position="807"/>
        <end position="829"/>
    </location>
</feature>
<keyword evidence="11" id="KW-1185">Reference proteome</keyword>
<feature type="domain" description="ABC3 transporter permease C-terminal" evidence="8">
    <location>
        <begin position="808"/>
        <end position="915"/>
    </location>
</feature>
<dbReference type="InterPro" id="IPR003838">
    <property type="entry name" value="ABC3_permease_C"/>
</dbReference>
<dbReference type="InterPro" id="IPR025857">
    <property type="entry name" value="MacB_PCD"/>
</dbReference>
<dbReference type="Proteomes" id="UP001596091">
    <property type="component" value="Unassembled WGS sequence"/>
</dbReference>
<evidence type="ECO:0000256" key="7">
    <source>
        <dbReference type="SAM" id="Phobius"/>
    </source>
</evidence>
<evidence type="ECO:0000313" key="11">
    <source>
        <dbReference type="Proteomes" id="UP001596091"/>
    </source>
</evidence>
<feature type="transmembrane region" description="Helical" evidence="7">
    <location>
        <begin position="485"/>
        <end position="506"/>
    </location>
</feature>
<feature type="domain" description="MacB-like periplasmic core" evidence="9">
    <location>
        <begin position="93"/>
        <end position="342"/>
    </location>
</feature>
<organism evidence="10 11">
    <name type="scientific">Acidicapsa dinghuensis</name>
    <dbReference type="NCBI Taxonomy" id="2218256"/>
    <lineage>
        <taxon>Bacteria</taxon>
        <taxon>Pseudomonadati</taxon>
        <taxon>Acidobacteriota</taxon>
        <taxon>Terriglobia</taxon>
        <taxon>Terriglobales</taxon>
        <taxon>Acidobacteriaceae</taxon>
        <taxon>Acidicapsa</taxon>
    </lineage>
</organism>
<protein>
    <submittedName>
        <fullName evidence="10">ABC transporter permease</fullName>
    </submittedName>
</protein>
<proteinExistence type="inferred from homology"/>
<dbReference type="InterPro" id="IPR047928">
    <property type="entry name" value="Perm_prefix_1"/>
</dbReference>
<keyword evidence="2" id="KW-1003">Cell membrane</keyword>
<comment type="subcellular location">
    <subcellularLocation>
        <location evidence="1">Cell membrane</location>
        <topology evidence="1">Multi-pass membrane protein</topology>
    </subcellularLocation>
</comment>
<comment type="caution">
    <text evidence="10">The sequence shown here is derived from an EMBL/GenBank/DDBJ whole genome shotgun (WGS) entry which is preliminary data.</text>
</comment>
<dbReference type="Pfam" id="PF12704">
    <property type="entry name" value="MacB_PCD"/>
    <property type="match status" value="2"/>
</dbReference>
<feature type="transmembrane region" description="Helical" evidence="7">
    <location>
        <begin position="439"/>
        <end position="465"/>
    </location>
</feature>
<feature type="transmembrane region" description="Helical" evidence="7">
    <location>
        <begin position="534"/>
        <end position="554"/>
    </location>
</feature>
<feature type="transmembrane region" description="Helical" evidence="7">
    <location>
        <begin position="890"/>
        <end position="910"/>
    </location>
</feature>
<dbReference type="EMBL" id="JBHSPH010000010">
    <property type="protein sequence ID" value="MFC5864708.1"/>
    <property type="molecule type" value="Genomic_DNA"/>
</dbReference>
<dbReference type="RefSeq" id="WP_263332697.1">
    <property type="nucleotide sequence ID" value="NZ_JAGSYH010000001.1"/>
</dbReference>
<reference evidence="11" key="1">
    <citation type="journal article" date="2019" name="Int. J. Syst. Evol. Microbiol.">
        <title>The Global Catalogue of Microorganisms (GCM) 10K type strain sequencing project: providing services to taxonomists for standard genome sequencing and annotation.</title>
        <authorList>
            <consortium name="The Broad Institute Genomics Platform"/>
            <consortium name="The Broad Institute Genome Sequencing Center for Infectious Disease"/>
            <person name="Wu L."/>
            <person name="Ma J."/>
        </authorList>
    </citation>
    <scope>NUCLEOTIDE SEQUENCE [LARGE SCALE GENOMIC DNA]</scope>
    <source>
        <strain evidence="11">JCM 4087</strain>
    </source>
</reference>
<name>A0ABW1EKV7_9BACT</name>
<feature type="transmembrane region" description="Helical" evidence="7">
    <location>
        <begin position="380"/>
        <end position="403"/>
    </location>
</feature>